<name>A0A291FB46_TAXCH</name>
<keyword evidence="12 14" id="KW-0472">Membrane</keyword>
<evidence type="ECO:0000256" key="1">
    <source>
        <dbReference type="ARBA" id="ARBA00004370"/>
    </source>
</evidence>
<dbReference type="Pfam" id="PF00067">
    <property type="entry name" value="p450"/>
    <property type="match status" value="1"/>
</dbReference>
<dbReference type="GO" id="GO:0005506">
    <property type="term" value="F:iron ion binding"/>
    <property type="evidence" value="ECO:0007669"/>
    <property type="project" value="InterPro"/>
</dbReference>
<dbReference type="AlphaFoldDB" id="A0A291FB46"/>
<dbReference type="GO" id="GO:0004497">
    <property type="term" value="F:monooxygenase activity"/>
    <property type="evidence" value="ECO:0007669"/>
    <property type="project" value="UniProtKB-KW"/>
</dbReference>
<dbReference type="Gene3D" id="1.10.630.10">
    <property type="entry name" value="Cytochrome P450"/>
    <property type="match status" value="1"/>
</dbReference>
<evidence type="ECO:0000256" key="4">
    <source>
        <dbReference type="ARBA" id="ARBA00022617"/>
    </source>
</evidence>
<evidence type="ECO:0000256" key="9">
    <source>
        <dbReference type="ARBA" id="ARBA00023004"/>
    </source>
</evidence>
<keyword evidence="8" id="KW-0560">Oxidoreductase</keyword>
<evidence type="ECO:0000256" key="5">
    <source>
        <dbReference type="ARBA" id="ARBA00022692"/>
    </source>
</evidence>
<evidence type="ECO:0000256" key="11">
    <source>
        <dbReference type="ARBA" id="ARBA00023059"/>
    </source>
</evidence>
<dbReference type="FunFam" id="1.10.630.10:FF:000029">
    <property type="entry name" value="Cytochrome P450 734A1"/>
    <property type="match status" value="1"/>
</dbReference>
<dbReference type="GO" id="GO:0016705">
    <property type="term" value="F:oxidoreductase activity, acting on paired donors, with incorporation or reduction of molecular oxygen"/>
    <property type="evidence" value="ECO:0007669"/>
    <property type="project" value="InterPro"/>
</dbReference>
<evidence type="ECO:0000256" key="2">
    <source>
        <dbReference type="ARBA" id="ARBA00005122"/>
    </source>
</evidence>
<comment type="similarity">
    <text evidence="3">Belongs to the cytochrome P450 family.</text>
</comment>
<dbReference type="PANTHER" id="PTHR24282:SF211">
    <property type="entry name" value="CYTOCHROME P450-RELATED"/>
    <property type="match status" value="1"/>
</dbReference>
<keyword evidence="7 14" id="KW-1133">Transmembrane helix</keyword>
<dbReference type="PRINTS" id="PR00385">
    <property type="entry name" value="P450"/>
</dbReference>
<evidence type="ECO:0000256" key="8">
    <source>
        <dbReference type="ARBA" id="ARBA00023002"/>
    </source>
</evidence>
<dbReference type="InterPro" id="IPR036396">
    <property type="entry name" value="Cyt_P450_sf"/>
</dbReference>
<comment type="pathway">
    <text evidence="2">Alkaloid biosynthesis; taxol biosynthesis.</text>
</comment>
<feature type="binding site" description="axial binding residue" evidence="13">
    <location>
        <position position="463"/>
    </location>
    <ligand>
        <name>heme</name>
        <dbReference type="ChEBI" id="CHEBI:30413"/>
    </ligand>
    <ligandPart>
        <name>Fe</name>
        <dbReference type="ChEBI" id="CHEBI:18248"/>
    </ligandPart>
</feature>
<evidence type="ECO:0000256" key="10">
    <source>
        <dbReference type="ARBA" id="ARBA00023033"/>
    </source>
</evidence>
<evidence type="ECO:0000256" key="6">
    <source>
        <dbReference type="ARBA" id="ARBA00022723"/>
    </source>
</evidence>
<evidence type="ECO:0000256" key="12">
    <source>
        <dbReference type="ARBA" id="ARBA00023136"/>
    </source>
</evidence>
<comment type="cofactor">
    <cofactor evidence="13">
        <name>heme</name>
        <dbReference type="ChEBI" id="CHEBI:30413"/>
    </cofactor>
</comment>
<dbReference type="GO" id="GO:0042617">
    <property type="term" value="P:paclitaxel biosynthetic process"/>
    <property type="evidence" value="ECO:0007669"/>
    <property type="project" value="UniProtKB-UniPathway"/>
</dbReference>
<keyword evidence="4 13" id="KW-0349">Heme</keyword>
<dbReference type="InterPro" id="IPR002401">
    <property type="entry name" value="Cyt_P450_E_grp-I"/>
</dbReference>
<dbReference type="UniPathway" id="UPA00842"/>
<dbReference type="PANTHER" id="PTHR24282">
    <property type="entry name" value="CYTOCHROME P450 FAMILY MEMBER"/>
    <property type="match status" value="1"/>
</dbReference>
<evidence type="ECO:0000256" key="14">
    <source>
        <dbReference type="SAM" id="Phobius"/>
    </source>
</evidence>
<comment type="subcellular location">
    <subcellularLocation>
        <location evidence="1">Membrane</location>
    </subcellularLocation>
</comment>
<dbReference type="InterPro" id="IPR001128">
    <property type="entry name" value="Cyt_P450"/>
</dbReference>
<proteinExistence type="evidence at transcript level"/>
<dbReference type="EMBL" id="MF448680">
    <property type="protein sequence ID" value="ATG30001.1"/>
    <property type="molecule type" value="mRNA"/>
</dbReference>
<evidence type="ECO:0000256" key="3">
    <source>
        <dbReference type="ARBA" id="ARBA00010617"/>
    </source>
</evidence>
<keyword evidence="9 13" id="KW-0408">Iron</keyword>
<evidence type="ECO:0000313" key="15">
    <source>
        <dbReference type="EMBL" id="ATG30001.1"/>
    </source>
</evidence>
<evidence type="ECO:0000256" key="13">
    <source>
        <dbReference type="PIRSR" id="PIRSR602401-1"/>
    </source>
</evidence>
<reference evidence="15" key="1">
    <citation type="journal article" date="2017" name="Front. Plant Sci.">
        <title>Transcriptome Assembly and Systematic Identification of Novel Cytochrome P450s in Taxus chinensis.</title>
        <authorList>
            <person name="Liao W."/>
            <person name="Zhao S."/>
            <person name="Zhang M."/>
            <person name="Dong K."/>
            <person name="Chen Y."/>
            <person name="Fu C."/>
            <person name="Yu L."/>
        </authorList>
    </citation>
    <scope>NUCLEOTIDE SEQUENCE</scope>
</reference>
<evidence type="ECO:0000256" key="7">
    <source>
        <dbReference type="ARBA" id="ARBA00022989"/>
    </source>
</evidence>
<dbReference type="PRINTS" id="PR00463">
    <property type="entry name" value="EP450I"/>
</dbReference>
<accession>A0A291FB46</accession>
<protein>
    <submittedName>
        <fullName evidence="15">CYP866A20</fullName>
    </submittedName>
</protein>
<organism evidence="15">
    <name type="scientific">Taxus chinensis</name>
    <name type="common">Chinese yew</name>
    <name type="synonym">Taxus wallichiana var. chinensis</name>
    <dbReference type="NCBI Taxonomy" id="29808"/>
    <lineage>
        <taxon>Eukaryota</taxon>
        <taxon>Viridiplantae</taxon>
        <taxon>Streptophyta</taxon>
        <taxon>Embryophyta</taxon>
        <taxon>Tracheophyta</taxon>
        <taxon>Spermatophyta</taxon>
        <taxon>Pinopsida</taxon>
        <taxon>Pinidae</taxon>
        <taxon>Conifers II</taxon>
        <taxon>Cupressales</taxon>
        <taxon>Taxaceae</taxon>
        <taxon>Taxus</taxon>
    </lineage>
</organism>
<keyword evidence="5 14" id="KW-0812">Transmembrane</keyword>
<dbReference type="GO" id="GO:0016020">
    <property type="term" value="C:membrane"/>
    <property type="evidence" value="ECO:0007669"/>
    <property type="project" value="UniProtKB-SubCell"/>
</dbReference>
<keyword evidence="10" id="KW-0503">Monooxygenase</keyword>
<keyword evidence="6 13" id="KW-0479">Metal-binding</keyword>
<feature type="transmembrane region" description="Helical" evidence="14">
    <location>
        <begin position="6"/>
        <end position="27"/>
    </location>
</feature>
<sequence>MEFCFWIPAVVSAGLAVFLLEVVKLIWLKPLQTRKYFEAQGIQGPPYKLLYGNAPDIVRMASTESSKPLPLTEHNIVPRVLPAYYHWMKTYGENFVFWFGTKPRLCVTQLELVKEILFNKFGHCDKIQIKALGNPGLGRLTGEKWAQHRSILNPAFRLELLKGMVPSIVESCTNMLREWSKSISSGSNEIDVFKEFCILTSDIISRTAFGSSYAEGKHIFHLQAQQVLLFFEAIRSVPIPGFGSLPTRKNRQRWLLEKEIRRCIMQVIESKERTVGIENSGDYGNDLLGLMMTSNKKQREGKLQKNTNMTIDEIIAECQNFYIAGQETTAILLTWTMVLLGMHPTWQERARKEVLEVCGKNDFPNADTVNCLKTVGMILNESLRLYPPAVTLTRQAYKQMKLGRFSIPAGTQLEIPILQIHHDPALWGNSVNEFDPERFGQGISKAAKHPIAFMPFALGPRICIGQNFALLEAKIILAMILQHFSFVISPHYIHAPMQSLLLKPQHGAQIILHKN</sequence>
<dbReference type="InterPro" id="IPR050665">
    <property type="entry name" value="Cytochrome_P450_Monooxygen"/>
</dbReference>
<keyword evidence="11" id="KW-0876">Taxol biosynthesis</keyword>
<dbReference type="SUPFAM" id="SSF48264">
    <property type="entry name" value="Cytochrome P450"/>
    <property type="match status" value="1"/>
</dbReference>
<dbReference type="GO" id="GO:0020037">
    <property type="term" value="F:heme binding"/>
    <property type="evidence" value="ECO:0007669"/>
    <property type="project" value="InterPro"/>
</dbReference>